<keyword evidence="2" id="KW-0732">Signal</keyword>
<accession>A0AAN8FYB4</accession>
<dbReference type="EMBL" id="WIXE01003780">
    <property type="protein sequence ID" value="KAK5983637.1"/>
    <property type="molecule type" value="Genomic_DNA"/>
</dbReference>
<evidence type="ECO:0000256" key="2">
    <source>
        <dbReference type="SAM" id="SignalP"/>
    </source>
</evidence>
<evidence type="ECO:0000313" key="4">
    <source>
        <dbReference type="EMBL" id="KAK5983637.1"/>
    </source>
</evidence>
<evidence type="ECO:0000256" key="1">
    <source>
        <dbReference type="SAM" id="MobiDB-lite"/>
    </source>
</evidence>
<protein>
    <recommendedName>
        <fullName evidence="6">Secreted protein</fullName>
    </recommendedName>
</protein>
<feature type="chain" id="PRO_5044710862" description="Secreted protein" evidence="2">
    <location>
        <begin position="19"/>
        <end position="72"/>
    </location>
</feature>
<name>A0AAN8FYB4_TRICO</name>
<sequence length="72" mass="7850">MRMVWILLALVIIELASSTLTTEETAVETSETGKETMVKARAKRQSPHGKHSDESSTHHPGHPHHSTPSPVG</sequence>
<proteinExistence type="predicted"/>
<dbReference type="EMBL" id="WIXE01015246">
    <property type="protein sequence ID" value="KAK5973627.1"/>
    <property type="molecule type" value="Genomic_DNA"/>
</dbReference>
<feature type="region of interest" description="Disordered" evidence="1">
    <location>
        <begin position="20"/>
        <end position="72"/>
    </location>
</feature>
<comment type="caution">
    <text evidence="4">The sequence shown here is derived from an EMBL/GenBank/DDBJ whole genome shotgun (WGS) entry which is preliminary data.</text>
</comment>
<feature type="compositionally biased region" description="Low complexity" evidence="1">
    <location>
        <begin position="20"/>
        <end position="30"/>
    </location>
</feature>
<reference evidence="4 5" key="1">
    <citation type="submission" date="2019-10" db="EMBL/GenBank/DDBJ databases">
        <title>Assembly and Annotation for the nematode Trichostrongylus colubriformis.</title>
        <authorList>
            <person name="Martin J."/>
        </authorList>
    </citation>
    <scope>NUCLEOTIDE SEQUENCE [LARGE SCALE GENOMIC DNA]</scope>
    <source>
        <strain evidence="4">G859</strain>
        <tissue evidence="4">Whole worm</tissue>
    </source>
</reference>
<evidence type="ECO:0000313" key="5">
    <source>
        <dbReference type="Proteomes" id="UP001331761"/>
    </source>
</evidence>
<evidence type="ECO:0008006" key="6">
    <source>
        <dbReference type="Google" id="ProtNLM"/>
    </source>
</evidence>
<feature type="signal peptide" evidence="2">
    <location>
        <begin position="1"/>
        <end position="18"/>
    </location>
</feature>
<dbReference type="Proteomes" id="UP001331761">
    <property type="component" value="Unassembled WGS sequence"/>
</dbReference>
<feature type="compositionally biased region" description="Basic residues" evidence="1">
    <location>
        <begin position="40"/>
        <end position="49"/>
    </location>
</feature>
<keyword evidence="5" id="KW-1185">Reference proteome</keyword>
<dbReference type="AlphaFoldDB" id="A0AAN8FYB4"/>
<evidence type="ECO:0000313" key="3">
    <source>
        <dbReference type="EMBL" id="KAK5973627.1"/>
    </source>
</evidence>
<organism evidence="4 5">
    <name type="scientific">Trichostrongylus colubriformis</name>
    <name type="common">Black scour worm</name>
    <dbReference type="NCBI Taxonomy" id="6319"/>
    <lineage>
        <taxon>Eukaryota</taxon>
        <taxon>Metazoa</taxon>
        <taxon>Ecdysozoa</taxon>
        <taxon>Nematoda</taxon>
        <taxon>Chromadorea</taxon>
        <taxon>Rhabditida</taxon>
        <taxon>Rhabditina</taxon>
        <taxon>Rhabditomorpha</taxon>
        <taxon>Strongyloidea</taxon>
        <taxon>Trichostrongylidae</taxon>
        <taxon>Trichostrongylus</taxon>
    </lineage>
</organism>
<gene>
    <name evidence="4" type="ORF">GCK32_007961</name>
    <name evidence="3" type="ORF">GCK32_010768</name>
</gene>